<evidence type="ECO:0000313" key="15">
    <source>
        <dbReference type="EMBL" id="MCQ8278692.1"/>
    </source>
</evidence>
<comment type="catalytic activity">
    <reaction evidence="13 14">
        <text>di-trans,octa-cis-undecaprenyl diphosphate + H2O = di-trans,octa-cis-undecaprenyl phosphate + phosphate + H(+)</text>
        <dbReference type="Rhea" id="RHEA:28094"/>
        <dbReference type="ChEBI" id="CHEBI:15377"/>
        <dbReference type="ChEBI" id="CHEBI:15378"/>
        <dbReference type="ChEBI" id="CHEBI:43474"/>
        <dbReference type="ChEBI" id="CHEBI:58405"/>
        <dbReference type="ChEBI" id="CHEBI:60392"/>
        <dbReference type="EC" id="3.6.1.27"/>
    </reaction>
</comment>
<evidence type="ECO:0000313" key="16">
    <source>
        <dbReference type="Proteomes" id="UP001524587"/>
    </source>
</evidence>
<evidence type="ECO:0000256" key="10">
    <source>
        <dbReference type="ARBA" id="ARBA00023251"/>
    </source>
</evidence>
<keyword evidence="16" id="KW-1185">Reference proteome</keyword>
<keyword evidence="14" id="KW-0133">Cell shape</keyword>
<reference evidence="15 16" key="1">
    <citation type="submission" date="2022-06" db="EMBL/GenBank/DDBJ databases">
        <title>Endosaccharibacter gen. nov., sp. nov., endophytic bacteria isolated from sugarcane.</title>
        <authorList>
            <person name="Pitiwittayakul N."/>
            <person name="Yukphan P."/>
            <person name="Charoenyingcharoen P."/>
            <person name="Tanasupawat S."/>
        </authorList>
    </citation>
    <scope>NUCLEOTIDE SEQUENCE [LARGE SCALE GENOMIC DNA]</scope>
    <source>
        <strain evidence="15 16">KSS8</strain>
    </source>
</reference>
<keyword evidence="5 14" id="KW-1003">Cell membrane</keyword>
<evidence type="ECO:0000256" key="12">
    <source>
        <dbReference type="ARBA" id="ARBA00032932"/>
    </source>
</evidence>
<dbReference type="EMBL" id="JAMSKV010000007">
    <property type="protein sequence ID" value="MCQ8278692.1"/>
    <property type="molecule type" value="Genomic_DNA"/>
</dbReference>
<evidence type="ECO:0000256" key="11">
    <source>
        <dbReference type="ARBA" id="ARBA00032707"/>
    </source>
</evidence>
<evidence type="ECO:0000256" key="4">
    <source>
        <dbReference type="ARBA" id="ARBA00021581"/>
    </source>
</evidence>
<dbReference type="Proteomes" id="UP001524587">
    <property type="component" value="Unassembled WGS sequence"/>
</dbReference>
<evidence type="ECO:0000256" key="13">
    <source>
        <dbReference type="ARBA" id="ARBA00047594"/>
    </source>
</evidence>
<evidence type="ECO:0000256" key="2">
    <source>
        <dbReference type="ARBA" id="ARBA00010621"/>
    </source>
</evidence>
<evidence type="ECO:0000256" key="14">
    <source>
        <dbReference type="HAMAP-Rule" id="MF_01006"/>
    </source>
</evidence>
<feature type="transmembrane region" description="Helical" evidence="14">
    <location>
        <begin position="194"/>
        <end position="215"/>
    </location>
</feature>
<evidence type="ECO:0000256" key="5">
    <source>
        <dbReference type="ARBA" id="ARBA00022475"/>
    </source>
</evidence>
<comment type="function">
    <text evidence="14">Catalyzes the dephosphorylation of undecaprenyl diphosphate (UPP). Confers resistance to bacitracin.</text>
</comment>
<evidence type="ECO:0000256" key="3">
    <source>
        <dbReference type="ARBA" id="ARBA00012374"/>
    </source>
</evidence>
<feature type="transmembrane region" description="Helical" evidence="14">
    <location>
        <begin position="114"/>
        <end position="136"/>
    </location>
</feature>
<feature type="transmembrane region" description="Helical" evidence="14">
    <location>
        <begin position="263"/>
        <end position="280"/>
    </location>
</feature>
<keyword evidence="14" id="KW-0961">Cell wall biogenesis/degradation</keyword>
<dbReference type="RefSeq" id="WP_422864171.1">
    <property type="nucleotide sequence ID" value="NZ_JAMSKV010000007.1"/>
</dbReference>
<evidence type="ECO:0000256" key="8">
    <source>
        <dbReference type="ARBA" id="ARBA00022989"/>
    </source>
</evidence>
<comment type="caution">
    <text evidence="15">The sequence shown here is derived from an EMBL/GenBank/DDBJ whole genome shotgun (WGS) entry which is preliminary data.</text>
</comment>
<feature type="transmembrane region" description="Helical" evidence="14">
    <location>
        <begin position="89"/>
        <end position="108"/>
    </location>
</feature>
<comment type="subcellular location">
    <subcellularLocation>
        <location evidence="1 14">Cell membrane</location>
        <topology evidence="1 14">Multi-pass membrane protein</topology>
    </subcellularLocation>
</comment>
<dbReference type="PANTHER" id="PTHR30622:SF4">
    <property type="entry name" value="UNDECAPRENYL-DIPHOSPHATASE"/>
    <property type="match status" value="1"/>
</dbReference>
<dbReference type="GO" id="GO:0050380">
    <property type="term" value="F:undecaprenyl-diphosphatase activity"/>
    <property type="evidence" value="ECO:0007669"/>
    <property type="project" value="UniProtKB-EC"/>
</dbReference>
<keyword evidence="10 14" id="KW-0046">Antibiotic resistance</keyword>
<keyword evidence="7 14" id="KW-0378">Hydrolase</keyword>
<keyword evidence="8 14" id="KW-1133">Transmembrane helix</keyword>
<name>A0ABT1W740_9PROT</name>
<keyword evidence="9 14" id="KW-0472">Membrane</keyword>
<keyword evidence="6 14" id="KW-0812">Transmembrane</keyword>
<evidence type="ECO:0000256" key="9">
    <source>
        <dbReference type="ARBA" id="ARBA00023136"/>
    </source>
</evidence>
<comment type="miscellaneous">
    <text evidence="14">Bacitracin is thought to be involved in the inhibition of peptidoglycan synthesis by sequestering undecaprenyl diphosphate, thereby reducing the pool of lipid carrier available.</text>
</comment>
<dbReference type="PANTHER" id="PTHR30622">
    <property type="entry name" value="UNDECAPRENYL-DIPHOSPHATASE"/>
    <property type="match status" value="1"/>
</dbReference>
<protein>
    <recommendedName>
        <fullName evidence="4 14">Undecaprenyl-diphosphatase</fullName>
        <ecNumber evidence="3 14">3.6.1.27</ecNumber>
    </recommendedName>
    <alternativeName>
        <fullName evidence="12 14">Bacitracin resistance protein</fullName>
    </alternativeName>
    <alternativeName>
        <fullName evidence="11 14">Undecaprenyl pyrophosphate phosphatase</fullName>
    </alternativeName>
</protein>
<dbReference type="HAMAP" id="MF_01006">
    <property type="entry name" value="Undec_diphosphatase"/>
    <property type="match status" value="1"/>
</dbReference>
<evidence type="ECO:0000256" key="7">
    <source>
        <dbReference type="ARBA" id="ARBA00022801"/>
    </source>
</evidence>
<evidence type="ECO:0000256" key="6">
    <source>
        <dbReference type="ARBA" id="ARBA00022692"/>
    </source>
</evidence>
<accession>A0ABT1W740</accession>
<evidence type="ECO:0000256" key="1">
    <source>
        <dbReference type="ARBA" id="ARBA00004651"/>
    </source>
</evidence>
<dbReference type="NCBIfam" id="NF001397">
    <property type="entry name" value="PRK00281.3-4"/>
    <property type="match status" value="1"/>
</dbReference>
<gene>
    <name evidence="14" type="primary">uppP</name>
    <name evidence="15" type="ORF">NFI95_09530</name>
</gene>
<keyword evidence="14" id="KW-0573">Peptidoglycan synthesis</keyword>
<dbReference type="Pfam" id="PF02673">
    <property type="entry name" value="BacA"/>
    <property type="match status" value="1"/>
</dbReference>
<feature type="transmembrane region" description="Helical" evidence="14">
    <location>
        <begin position="43"/>
        <end position="65"/>
    </location>
</feature>
<comment type="similarity">
    <text evidence="2 14">Belongs to the UppP family.</text>
</comment>
<dbReference type="InterPro" id="IPR003824">
    <property type="entry name" value="UppP"/>
</dbReference>
<organism evidence="15 16">
    <name type="scientific">Endosaccharibacter trunci</name>
    <dbReference type="NCBI Taxonomy" id="2812733"/>
    <lineage>
        <taxon>Bacteria</taxon>
        <taxon>Pseudomonadati</taxon>
        <taxon>Pseudomonadota</taxon>
        <taxon>Alphaproteobacteria</taxon>
        <taxon>Acetobacterales</taxon>
        <taxon>Acetobacteraceae</taxon>
        <taxon>Endosaccharibacter</taxon>
    </lineage>
</organism>
<sequence>MTTIQALIMAILQGVTELFPISSLGHAVILPALLHWSLDERAITFLPFLAMLHVGTAIALFAYFWRDWVALLTGAAGAADPLRVGESRYILFLIVVATVPALVVGKLLEHPLRALFGTPVMAAGFLVINGLILLFADRLRARLPEDADRPIASLSIADALWIGCWQCLAFLPGISRSGATMTGGLLRGVSHETAARFSFLIALPVILAATANQLLELHKNHIPFSAMGSAVTGAVAAGITAFLSTAFLMRYFRNHENWALRPFALYSVAAGILSIVALHYA</sequence>
<feature type="transmembrane region" description="Helical" evidence="14">
    <location>
        <begin position="227"/>
        <end position="251"/>
    </location>
</feature>
<dbReference type="EC" id="3.6.1.27" evidence="3 14"/>
<proteinExistence type="inferred from homology"/>